<accession>Q23PX3</accession>
<protein>
    <submittedName>
        <fullName evidence="3">Endo-1,4-beta-xylanase xylA, putative</fullName>
    </submittedName>
</protein>
<feature type="region of interest" description="Disordered" evidence="2">
    <location>
        <begin position="598"/>
        <end position="620"/>
    </location>
</feature>
<feature type="coiled-coil region" evidence="1">
    <location>
        <begin position="746"/>
        <end position="787"/>
    </location>
</feature>
<feature type="region of interest" description="Disordered" evidence="2">
    <location>
        <begin position="235"/>
        <end position="256"/>
    </location>
</feature>
<feature type="compositionally biased region" description="Low complexity" evidence="2">
    <location>
        <begin position="792"/>
        <end position="812"/>
    </location>
</feature>
<dbReference type="RefSeq" id="XP_001018807.2">
    <property type="nucleotide sequence ID" value="XM_001018807.2"/>
</dbReference>
<feature type="compositionally biased region" description="Polar residues" evidence="2">
    <location>
        <begin position="598"/>
        <end position="609"/>
    </location>
</feature>
<dbReference type="GeneID" id="7845179"/>
<feature type="region of interest" description="Disordered" evidence="2">
    <location>
        <begin position="140"/>
        <end position="167"/>
    </location>
</feature>
<dbReference type="KEGG" id="tet:TTHERM_00463100"/>
<feature type="coiled-coil region" evidence="1">
    <location>
        <begin position="688"/>
        <end position="715"/>
    </location>
</feature>
<feature type="region of interest" description="Disordered" evidence="2">
    <location>
        <begin position="790"/>
        <end position="812"/>
    </location>
</feature>
<dbReference type="AlphaFoldDB" id="Q23PX3"/>
<dbReference type="HOGENOM" id="CLU_312288_0_0_1"/>
<sequence length="921" mass="107016">MNFNRVIQPQLGINKIKNIQQSPIKYNVINQQSLHQNIQQNGYLIQNGSVQTYFTPIKQAQNRSVPQINITPGPNSSAQTIQMSPFQSYNSKILTAATVKGLNEVSQSGNQQFLIFNQQQNAQFIQNQQDQQSNIMEITRQVPQPPKNHHQSKRIFDEGEQNNTSYGSKIRANQSSIIENNTSLGNISQRGNLRNSSFIRNTQYDKDQNISQKYPYNNVKQNVNSKQYQGSFIQRNSSHEQNNRSTSCNQDVNQKKTQNDLNQLKRNLVFEKINKQSFGSQQNVNVSNPVIKQSDLIPGQGINNNQFNTQQQTIKRNNIFATTNSNSIKASNNTSGSLFILNTSQDQVSKGIPSPSNYQSNDVLQTQQSQIQSHNEQERQIINNNLKIDLSQNTLNVVKYTPKQEIFSFENSQIYIEDQVETPLAPHMFQHNNFTQSNINSCQNADTLNFFSTNQNEQMSKVSKDKSNQDEFNSHDYKVSLLEVTNNDTYESNKIACQIAGNSNNEKNVYIKEFDQEKQLFDQQTNRINELQAENVMLRNNLQEIKEMYNNSQINITKFQNTQEENNQLKIQILQLQLQNKEYLDKIKDYEQKSSNAYSQNNYFSNENSTKGERKSQNSLNEQLRELQEKNELLSKEKVSLMELLLNQEKLYNQLSQDFLKQQNSQESQRFSQPAVAPQIQMPHPKYIQQLEDQVKSLEKNIETLKTEIIDKDNLIQQMQFDLKDSQKQLGLFTDQILVLKEKLEKKDDDQRLLQLEKELISIQNQNKSLIETNSNLQKHIEMLEQIKTSKPPQQLQQQQQHQQQQQEFQPPQRVQLSKYFDQNRENELQIKPSLGGQAYLNSNSNHIHTNYSDKTYVNKQNYEKFMSNGNNNLNNKYQNAKNQNQILFTVNSSKKLSVNKIEDSSYKDPYNQNKFQSLYN</sequence>
<evidence type="ECO:0000256" key="1">
    <source>
        <dbReference type="SAM" id="Coils"/>
    </source>
</evidence>
<evidence type="ECO:0000313" key="3">
    <source>
        <dbReference type="EMBL" id="EAR98562.2"/>
    </source>
</evidence>
<organism evidence="3 4">
    <name type="scientific">Tetrahymena thermophila (strain SB210)</name>
    <dbReference type="NCBI Taxonomy" id="312017"/>
    <lineage>
        <taxon>Eukaryota</taxon>
        <taxon>Sar</taxon>
        <taxon>Alveolata</taxon>
        <taxon>Ciliophora</taxon>
        <taxon>Intramacronucleata</taxon>
        <taxon>Oligohymenophorea</taxon>
        <taxon>Hymenostomatida</taxon>
        <taxon>Tetrahymenina</taxon>
        <taxon>Tetrahymenidae</taxon>
        <taxon>Tetrahymena</taxon>
    </lineage>
</organism>
<dbReference type="EMBL" id="GG662650">
    <property type="protein sequence ID" value="EAR98562.2"/>
    <property type="molecule type" value="Genomic_DNA"/>
</dbReference>
<evidence type="ECO:0000313" key="4">
    <source>
        <dbReference type="Proteomes" id="UP000009168"/>
    </source>
</evidence>
<name>Q23PX3_TETTS</name>
<feature type="compositionally biased region" description="Polar residues" evidence="2">
    <location>
        <begin position="243"/>
        <end position="252"/>
    </location>
</feature>
<dbReference type="InParanoid" id="Q23PX3"/>
<keyword evidence="1" id="KW-0175">Coiled coil</keyword>
<gene>
    <name evidence="3" type="ORF">TTHERM_00463100</name>
</gene>
<evidence type="ECO:0000256" key="2">
    <source>
        <dbReference type="SAM" id="MobiDB-lite"/>
    </source>
</evidence>
<keyword evidence="4" id="KW-1185">Reference proteome</keyword>
<proteinExistence type="predicted"/>
<dbReference type="Proteomes" id="UP000009168">
    <property type="component" value="Unassembled WGS sequence"/>
</dbReference>
<reference evidence="4" key="1">
    <citation type="journal article" date="2006" name="PLoS Biol.">
        <title>Macronuclear genome sequence of the ciliate Tetrahymena thermophila, a model eukaryote.</title>
        <authorList>
            <person name="Eisen J.A."/>
            <person name="Coyne R.S."/>
            <person name="Wu M."/>
            <person name="Wu D."/>
            <person name="Thiagarajan M."/>
            <person name="Wortman J.R."/>
            <person name="Badger J.H."/>
            <person name="Ren Q."/>
            <person name="Amedeo P."/>
            <person name="Jones K.M."/>
            <person name="Tallon L.J."/>
            <person name="Delcher A.L."/>
            <person name="Salzberg S.L."/>
            <person name="Silva J.C."/>
            <person name="Haas B.J."/>
            <person name="Majoros W.H."/>
            <person name="Farzad M."/>
            <person name="Carlton J.M."/>
            <person name="Smith R.K. Jr."/>
            <person name="Garg J."/>
            <person name="Pearlman R.E."/>
            <person name="Karrer K.M."/>
            <person name="Sun L."/>
            <person name="Manning G."/>
            <person name="Elde N.C."/>
            <person name="Turkewitz A.P."/>
            <person name="Asai D.J."/>
            <person name="Wilkes D.E."/>
            <person name="Wang Y."/>
            <person name="Cai H."/>
            <person name="Collins K."/>
            <person name="Stewart B.A."/>
            <person name="Lee S.R."/>
            <person name="Wilamowska K."/>
            <person name="Weinberg Z."/>
            <person name="Ruzzo W.L."/>
            <person name="Wloga D."/>
            <person name="Gaertig J."/>
            <person name="Frankel J."/>
            <person name="Tsao C.-C."/>
            <person name="Gorovsky M.A."/>
            <person name="Keeling P.J."/>
            <person name="Waller R.F."/>
            <person name="Patron N.J."/>
            <person name="Cherry J.M."/>
            <person name="Stover N.A."/>
            <person name="Krieger C.J."/>
            <person name="del Toro C."/>
            <person name="Ryder H.F."/>
            <person name="Williamson S.C."/>
            <person name="Barbeau R.A."/>
            <person name="Hamilton E.P."/>
            <person name="Orias E."/>
        </authorList>
    </citation>
    <scope>NUCLEOTIDE SEQUENCE [LARGE SCALE GENOMIC DNA]</scope>
    <source>
        <strain evidence="4">SB210</strain>
    </source>
</reference>